<feature type="region of interest" description="Disordered" evidence="5">
    <location>
        <begin position="286"/>
        <end position="306"/>
    </location>
</feature>
<dbReference type="GO" id="GO:0016020">
    <property type="term" value="C:membrane"/>
    <property type="evidence" value="ECO:0007669"/>
    <property type="project" value="UniProtKB-SubCell"/>
</dbReference>
<evidence type="ECO:0000256" key="5">
    <source>
        <dbReference type="SAM" id="MobiDB-lite"/>
    </source>
</evidence>
<protein>
    <recommendedName>
        <fullName evidence="9">Mid2 domain-containing protein</fullName>
    </recommendedName>
</protein>
<keyword evidence="2 6" id="KW-0812">Transmembrane</keyword>
<reference evidence="7 8" key="1">
    <citation type="submission" date="2018-06" db="EMBL/GenBank/DDBJ databases">
        <title>Genome Sequence of the Brown Rot Fungal Pathogen Monilinia fructigena.</title>
        <authorList>
            <person name="Landi L."/>
            <person name="De Miccolis Angelini R.M."/>
            <person name="Pollastro S."/>
            <person name="Abate D."/>
            <person name="Faretra F."/>
            <person name="Romanazzi G."/>
        </authorList>
    </citation>
    <scope>NUCLEOTIDE SEQUENCE [LARGE SCALE GENOMIC DNA]</scope>
    <source>
        <strain evidence="7 8">Mfrg269</strain>
    </source>
</reference>
<dbReference type="GO" id="GO:0071944">
    <property type="term" value="C:cell periphery"/>
    <property type="evidence" value="ECO:0007669"/>
    <property type="project" value="UniProtKB-ARBA"/>
</dbReference>
<keyword evidence="3 6" id="KW-1133">Transmembrane helix</keyword>
<gene>
    <name evidence="7" type="ORF">DID88_009652</name>
</gene>
<dbReference type="Proteomes" id="UP000249056">
    <property type="component" value="Unassembled WGS sequence"/>
</dbReference>
<dbReference type="EMBL" id="QKRW01000030">
    <property type="protein sequence ID" value="RAL61614.1"/>
    <property type="molecule type" value="Genomic_DNA"/>
</dbReference>
<accession>A0A395IP23</accession>
<dbReference type="InterPro" id="IPR051694">
    <property type="entry name" value="Immunoregulatory_rcpt-like"/>
</dbReference>
<keyword evidence="4 6" id="KW-0472">Membrane</keyword>
<evidence type="ECO:0000256" key="3">
    <source>
        <dbReference type="ARBA" id="ARBA00022989"/>
    </source>
</evidence>
<evidence type="ECO:0000256" key="4">
    <source>
        <dbReference type="ARBA" id="ARBA00023136"/>
    </source>
</evidence>
<comment type="subcellular location">
    <subcellularLocation>
        <location evidence="1">Membrane</location>
        <topology evidence="1">Single-pass membrane protein</topology>
    </subcellularLocation>
</comment>
<feature type="transmembrane region" description="Helical" evidence="6">
    <location>
        <begin position="147"/>
        <end position="172"/>
    </location>
</feature>
<feature type="region of interest" description="Disordered" evidence="5">
    <location>
        <begin position="177"/>
        <end position="210"/>
    </location>
</feature>
<evidence type="ECO:0000313" key="7">
    <source>
        <dbReference type="EMBL" id="RAL61614.1"/>
    </source>
</evidence>
<sequence length="306" mass="32406">MSSAKTLRIPWTPAIETSTARDRAPVQGGWSPKPTAAPNKALQALELLKRQTNGINTCGYFNGVEYSPAFYLMSDHPVTDAGSMTVTPIVTISQSSASVASSIQDGNDAQDVTSASGNVITSAGARSSASPSSSATTATHKKSSVPLGAIIGGVIGGVAVIVLLMFAIIFFLRRKKSKPSPPQHPPQASAILPNNPYQGPSPNHPQPFYENRASIAKPGLKNPKELANTVYIPPAISEYYQPPKDNPPVSPNADTQRYSDHQIYRNPDYQYSELDATALNSLSENGVELDGVAGRPSHGTEIGPSR</sequence>
<keyword evidence="8" id="KW-1185">Reference proteome</keyword>
<feature type="region of interest" description="Disordered" evidence="5">
    <location>
        <begin position="238"/>
        <end position="262"/>
    </location>
</feature>
<dbReference type="AlphaFoldDB" id="A0A395IP23"/>
<evidence type="ECO:0000313" key="8">
    <source>
        <dbReference type="Proteomes" id="UP000249056"/>
    </source>
</evidence>
<proteinExistence type="predicted"/>
<name>A0A395IP23_9HELO</name>
<dbReference type="PANTHER" id="PTHR15549">
    <property type="entry name" value="PAIRED IMMUNOGLOBULIN-LIKE TYPE 2 RECEPTOR"/>
    <property type="match status" value="1"/>
</dbReference>
<organism evidence="7 8">
    <name type="scientific">Monilinia fructigena</name>
    <dbReference type="NCBI Taxonomy" id="38457"/>
    <lineage>
        <taxon>Eukaryota</taxon>
        <taxon>Fungi</taxon>
        <taxon>Dikarya</taxon>
        <taxon>Ascomycota</taxon>
        <taxon>Pezizomycotina</taxon>
        <taxon>Leotiomycetes</taxon>
        <taxon>Helotiales</taxon>
        <taxon>Sclerotiniaceae</taxon>
        <taxon>Monilinia</taxon>
    </lineage>
</organism>
<feature type="region of interest" description="Disordered" evidence="5">
    <location>
        <begin position="17"/>
        <end position="37"/>
    </location>
</feature>
<evidence type="ECO:0000256" key="1">
    <source>
        <dbReference type="ARBA" id="ARBA00004167"/>
    </source>
</evidence>
<evidence type="ECO:0000256" key="2">
    <source>
        <dbReference type="ARBA" id="ARBA00022692"/>
    </source>
</evidence>
<comment type="caution">
    <text evidence="7">The sequence shown here is derived from an EMBL/GenBank/DDBJ whole genome shotgun (WGS) entry which is preliminary data.</text>
</comment>
<dbReference type="OrthoDB" id="5347452at2759"/>
<evidence type="ECO:0000256" key="6">
    <source>
        <dbReference type="SAM" id="Phobius"/>
    </source>
</evidence>
<evidence type="ECO:0008006" key="9">
    <source>
        <dbReference type="Google" id="ProtNLM"/>
    </source>
</evidence>